<evidence type="ECO:0000256" key="1">
    <source>
        <dbReference type="SAM" id="Phobius"/>
    </source>
</evidence>
<evidence type="ECO:0000313" key="2">
    <source>
        <dbReference type="EMBL" id="RAP73854.1"/>
    </source>
</evidence>
<feature type="transmembrane region" description="Helical" evidence="1">
    <location>
        <begin position="122"/>
        <end position="144"/>
    </location>
</feature>
<sequence length="263" mass="29241">MSAYYYFFKMRILTTLAYRFEVFTAVASNAVMLLATVFLWKAAYRGIGSVQEVSQHQMIVYAILSVVMGAVLSVNVQDDMYYRVREGHIATDFIKPVQLLGMFLAEDLGTTVSALVNRAVPLILLASILFTPPLPVSLTAFLLFVPSLMLSFLLLWLMGAIVGMISFWVLELGNLGIVKDAIVRILSGSLIPIWFFPDWMGTVSAYLPFQYMYQTPLSIYIGKITHSQAGTALAIQAAWIAVLAFIAYAVWQRAKRVTLIQGG</sequence>
<dbReference type="Pfam" id="PF06182">
    <property type="entry name" value="ABC2_membrane_6"/>
    <property type="match status" value="1"/>
</dbReference>
<evidence type="ECO:0000313" key="3">
    <source>
        <dbReference type="Proteomes" id="UP000249260"/>
    </source>
</evidence>
<evidence type="ECO:0008006" key="4">
    <source>
        <dbReference type="Google" id="ProtNLM"/>
    </source>
</evidence>
<keyword evidence="3" id="KW-1185">Reference proteome</keyword>
<gene>
    <name evidence="2" type="ORF">DL346_26790</name>
</gene>
<dbReference type="RefSeq" id="WP_112885437.1">
    <property type="nucleotide sequence ID" value="NZ_QLUW01000006.1"/>
</dbReference>
<feature type="transmembrane region" description="Helical" evidence="1">
    <location>
        <begin position="20"/>
        <end position="39"/>
    </location>
</feature>
<name>A0A328U1H3_9BACL</name>
<reference evidence="2 3" key="1">
    <citation type="submission" date="2018-06" db="EMBL/GenBank/DDBJ databases">
        <title>Paenibacillus montanisoli sp. nov., isolated from mountain area soil.</title>
        <authorList>
            <person name="Wu M."/>
        </authorList>
    </citation>
    <scope>NUCLEOTIDE SEQUENCE [LARGE SCALE GENOMIC DNA]</scope>
    <source>
        <strain evidence="2 3">RA17</strain>
    </source>
</reference>
<comment type="caution">
    <text evidence="2">The sequence shown here is derived from an EMBL/GenBank/DDBJ whole genome shotgun (WGS) entry which is preliminary data.</text>
</comment>
<dbReference type="PANTHER" id="PTHR36832:SF1">
    <property type="entry name" value="SLR1174 PROTEIN"/>
    <property type="match status" value="1"/>
</dbReference>
<keyword evidence="1" id="KW-0812">Transmembrane</keyword>
<dbReference type="Proteomes" id="UP000249260">
    <property type="component" value="Unassembled WGS sequence"/>
</dbReference>
<protein>
    <recommendedName>
        <fullName evidence="4">ABC transporter permease</fullName>
    </recommendedName>
</protein>
<feature type="transmembrane region" description="Helical" evidence="1">
    <location>
        <begin position="150"/>
        <end position="170"/>
    </location>
</feature>
<dbReference type="AlphaFoldDB" id="A0A328U1H3"/>
<organism evidence="2 3">
    <name type="scientific">Paenibacillus montanisoli</name>
    <dbReference type="NCBI Taxonomy" id="2081970"/>
    <lineage>
        <taxon>Bacteria</taxon>
        <taxon>Bacillati</taxon>
        <taxon>Bacillota</taxon>
        <taxon>Bacilli</taxon>
        <taxon>Bacillales</taxon>
        <taxon>Paenibacillaceae</taxon>
        <taxon>Paenibacillus</taxon>
    </lineage>
</organism>
<accession>A0A328U1H3</accession>
<feature type="transmembrane region" description="Helical" evidence="1">
    <location>
        <begin position="182"/>
        <end position="209"/>
    </location>
</feature>
<dbReference type="EMBL" id="QLUW01000006">
    <property type="protein sequence ID" value="RAP73854.1"/>
    <property type="molecule type" value="Genomic_DNA"/>
</dbReference>
<proteinExistence type="predicted"/>
<keyword evidence="1" id="KW-0472">Membrane</keyword>
<feature type="transmembrane region" description="Helical" evidence="1">
    <location>
        <begin position="59"/>
        <end position="76"/>
    </location>
</feature>
<dbReference type="PANTHER" id="PTHR36832">
    <property type="entry name" value="SLR1174 PROTEIN-RELATED"/>
    <property type="match status" value="1"/>
</dbReference>
<keyword evidence="1" id="KW-1133">Transmembrane helix</keyword>
<dbReference type="OrthoDB" id="8582979at2"/>
<dbReference type="InterPro" id="IPR010390">
    <property type="entry name" value="ABC-2_transporter-like"/>
</dbReference>
<feature type="transmembrane region" description="Helical" evidence="1">
    <location>
        <begin position="229"/>
        <end position="251"/>
    </location>
</feature>